<reference evidence="1 2" key="1">
    <citation type="journal article" date="2020" name="Cell">
        <title>Large-Scale Comparative Analyses of Tick Genomes Elucidate Their Genetic Diversity and Vector Capacities.</title>
        <authorList>
            <consortium name="Tick Genome and Microbiome Consortium (TIGMIC)"/>
            <person name="Jia N."/>
            <person name="Wang J."/>
            <person name="Shi W."/>
            <person name="Du L."/>
            <person name="Sun Y."/>
            <person name="Zhan W."/>
            <person name="Jiang J.F."/>
            <person name="Wang Q."/>
            <person name="Zhang B."/>
            <person name="Ji P."/>
            <person name="Bell-Sakyi L."/>
            <person name="Cui X.M."/>
            <person name="Yuan T.T."/>
            <person name="Jiang B.G."/>
            <person name="Yang W.F."/>
            <person name="Lam T.T."/>
            <person name="Chang Q.C."/>
            <person name="Ding S.J."/>
            <person name="Wang X.J."/>
            <person name="Zhu J.G."/>
            <person name="Ruan X.D."/>
            <person name="Zhao L."/>
            <person name="Wei J.T."/>
            <person name="Ye R.Z."/>
            <person name="Que T.C."/>
            <person name="Du C.H."/>
            <person name="Zhou Y.H."/>
            <person name="Cheng J.X."/>
            <person name="Dai P.F."/>
            <person name="Guo W.B."/>
            <person name="Han X.H."/>
            <person name="Huang E.J."/>
            <person name="Li L.F."/>
            <person name="Wei W."/>
            <person name="Gao Y.C."/>
            <person name="Liu J.Z."/>
            <person name="Shao H.Z."/>
            <person name="Wang X."/>
            <person name="Wang C.C."/>
            <person name="Yang T.C."/>
            <person name="Huo Q.B."/>
            <person name="Li W."/>
            <person name="Chen H.Y."/>
            <person name="Chen S.E."/>
            <person name="Zhou L.G."/>
            <person name="Ni X.B."/>
            <person name="Tian J.H."/>
            <person name="Sheng Y."/>
            <person name="Liu T."/>
            <person name="Pan Y.S."/>
            <person name="Xia L.Y."/>
            <person name="Li J."/>
            <person name="Zhao F."/>
            <person name="Cao W.C."/>
        </authorList>
    </citation>
    <scope>NUCLEOTIDE SEQUENCE [LARGE SCALE GENOMIC DNA]</scope>
    <source>
        <strain evidence="1">HaeL-2018</strain>
    </source>
</reference>
<dbReference type="VEuPathDB" id="VectorBase:HLOH_064503"/>
<sequence>MDKTMRIEIKNILHLPLSFPDILIHLPHRHGRLSVLQLSRVAQEVQLKGKARLRRLGCTAVDAVLDGPPTDDIGQRVEFLQVAHNLTEYGPIQGPRTFESTILGGADFAVWQPRPLRFSWGSLG</sequence>
<accession>A0A9J6FRN3</accession>
<protein>
    <submittedName>
        <fullName evidence="1">Uncharacterized protein</fullName>
    </submittedName>
</protein>
<comment type="caution">
    <text evidence="1">The sequence shown here is derived from an EMBL/GenBank/DDBJ whole genome shotgun (WGS) entry which is preliminary data.</text>
</comment>
<dbReference type="Proteomes" id="UP000821853">
    <property type="component" value="Unassembled WGS sequence"/>
</dbReference>
<name>A0A9J6FRN3_HAELO</name>
<organism evidence="1 2">
    <name type="scientific">Haemaphysalis longicornis</name>
    <name type="common">Bush tick</name>
    <dbReference type="NCBI Taxonomy" id="44386"/>
    <lineage>
        <taxon>Eukaryota</taxon>
        <taxon>Metazoa</taxon>
        <taxon>Ecdysozoa</taxon>
        <taxon>Arthropoda</taxon>
        <taxon>Chelicerata</taxon>
        <taxon>Arachnida</taxon>
        <taxon>Acari</taxon>
        <taxon>Parasitiformes</taxon>
        <taxon>Ixodida</taxon>
        <taxon>Ixodoidea</taxon>
        <taxon>Ixodidae</taxon>
        <taxon>Haemaphysalinae</taxon>
        <taxon>Haemaphysalis</taxon>
    </lineage>
</organism>
<evidence type="ECO:0000313" key="2">
    <source>
        <dbReference type="Proteomes" id="UP000821853"/>
    </source>
</evidence>
<dbReference type="AlphaFoldDB" id="A0A9J6FRN3"/>
<gene>
    <name evidence="1" type="ORF">HPB48_022859</name>
</gene>
<dbReference type="EMBL" id="JABSTR010000003">
    <property type="protein sequence ID" value="KAH9364928.1"/>
    <property type="molecule type" value="Genomic_DNA"/>
</dbReference>
<evidence type="ECO:0000313" key="1">
    <source>
        <dbReference type="EMBL" id="KAH9364928.1"/>
    </source>
</evidence>
<proteinExistence type="predicted"/>
<keyword evidence="2" id="KW-1185">Reference proteome</keyword>